<sequence length="344" mass="37747">MVLRAKGVVRGLECGVARAPHRRVGATGRPRVLAARAQADRVRGSTATATTATTAAVGVSDDGAVASRGRAAVRRAGVDQVESSSSSRVYKLQPTSRPSNSRLSKEKRKNRKDPKLRKQEKEREARTYRFLAISSSLLMFGLASGATLVRFFFTDMGEDGISLVDFYGTLSCTVGACVGMEFYARYAHKYVWHDWQPGWSLHESHHLPRTGPFEANDIYAVANAVPALSLCIYGFLNPGLVPAMCWGTGLGITLFGWMYMFIHDGLVHKRFPVGPLGELPSLKRIAVAHTIHHSEKFGGVPYGLFLAENELEKCEGGVEELDMLMERAMAKEKAELEEAEAARM</sequence>
<feature type="domain" description="Fatty acid hydroxylase" evidence="7">
    <location>
        <begin position="175"/>
        <end position="305"/>
    </location>
</feature>
<evidence type="ECO:0000256" key="5">
    <source>
        <dbReference type="SAM" id="MobiDB-lite"/>
    </source>
</evidence>
<evidence type="ECO:0000256" key="1">
    <source>
        <dbReference type="ARBA" id="ARBA00009324"/>
    </source>
</evidence>
<dbReference type="EC" id="1.14.15.24" evidence="4"/>
<dbReference type="GO" id="GO:0016119">
    <property type="term" value="P:carotene metabolic process"/>
    <property type="evidence" value="ECO:0007669"/>
    <property type="project" value="TreeGrafter"/>
</dbReference>
<gene>
    <name evidence="8" type="ORF">A3770_02p16200</name>
</gene>
<keyword evidence="9" id="KW-1185">Reference proteome</keyword>
<keyword evidence="6" id="KW-1133">Transmembrane helix</keyword>
<feature type="transmembrane region" description="Helical" evidence="6">
    <location>
        <begin position="165"/>
        <end position="184"/>
    </location>
</feature>
<protein>
    <recommendedName>
        <fullName evidence="4">beta-carotene 3-hydroxylase</fullName>
        <ecNumber evidence="4">1.14.15.24</ecNumber>
    </recommendedName>
</protein>
<feature type="compositionally biased region" description="Basic residues" evidence="5">
    <location>
        <begin position="105"/>
        <end position="115"/>
    </location>
</feature>
<keyword evidence="2" id="KW-0125">Carotenoid biosynthesis</keyword>
<dbReference type="EMBL" id="CP031035">
    <property type="protein sequence ID" value="QDZ19102.1"/>
    <property type="molecule type" value="Genomic_DNA"/>
</dbReference>
<dbReference type="Proteomes" id="UP000316726">
    <property type="component" value="Chromosome 2"/>
</dbReference>
<evidence type="ECO:0000313" key="8">
    <source>
        <dbReference type="EMBL" id="QDZ19102.1"/>
    </source>
</evidence>
<dbReference type="GO" id="GO:0010291">
    <property type="term" value="F:beta-carotene 3-hydroxylase activity"/>
    <property type="evidence" value="ECO:0007669"/>
    <property type="project" value="UniProtKB-EC"/>
</dbReference>
<feature type="transmembrane region" description="Helical" evidence="6">
    <location>
        <begin position="218"/>
        <end position="235"/>
    </location>
</feature>
<keyword evidence="3" id="KW-0560">Oxidoreductase</keyword>
<dbReference type="PANTHER" id="PTHR31899:SF9">
    <property type="entry name" value="BETA-CAROTENE 3-HYDROXYLASE 1, CHLOROPLASTIC"/>
    <property type="match status" value="1"/>
</dbReference>
<comment type="similarity">
    <text evidence="1">Belongs to the sterol desaturase family.</text>
</comment>
<dbReference type="GO" id="GO:0016123">
    <property type="term" value="P:xanthophyll biosynthetic process"/>
    <property type="evidence" value="ECO:0007669"/>
    <property type="project" value="TreeGrafter"/>
</dbReference>
<evidence type="ECO:0000313" key="9">
    <source>
        <dbReference type="Proteomes" id="UP000316726"/>
    </source>
</evidence>
<keyword evidence="6" id="KW-0812">Transmembrane</keyword>
<dbReference type="OrthoDB" id="9990796at2759"/>
<dbReference type="AlphaFoldDB" id="A0A5B8MI90"/>
<feature type="transmembrane region" description="Helical" evidence="6">
    <location>
        <begin position="241"/>
        <end position="262"/>
    </location>
</feature>
<keyword evidence="6" id="KW-0472">Membrane</keyword>
<dbReference type="STRING" id="1764295.A0A5B8MI90"/>
<dbReference type="GO" id="GO:0009507">
    <property type="term" value="C:chloroplast"/>
    <property type="evidence" value="ECO:0007669"/>
    <property type="project" value="TreeGrafter"/>
</dbReference>
<reference evidence="8 9" key="1">
    <citation type="submission" date="2018-07" db="EMBL/GenBank/DDBJ databases">
        <title>The complete nuclear genome of the prasinophyte Chloropicon primus (CCMP1205).</title>
        <authorList>
            <person name="Pombert J.-F."/>
            <person name="Otis C."/>
            <person name="Turmel M."/>
            <person name="Lemieux C."/>
        </authorList>
    </citation>
    <scope>NUCLEOTIDE SEQUENCE [LARGE SCALE GENOMIC DNA]</scope>
    <source>
        <strain evidence="8 9">CCMP1205</strain>
    </source>
</reference>
<feature type="region of interest" description="Disordered" evidence="5">
    <location>
        <begin position="76"/>
        <end position="121"/>
    </location>
</feature>
<feature type="compositionally biased region" description="Polar residues" evidence="5">
    <location>
        <begin position="81"/>
        <end position="102"/>
    </location>
</feature>
<dbReference type="InterPro" id="IPR045019">
    <property type="entry name" value="BETA-OHASE-like"/>
</dbReference>
<evidence type="ECO:0000259" key="7">
    <source>
        <dbReference type="Pfam" id="PF04116"/>
    </source>
</evidence>
<evidence type="ECO:0000256" key="6">
    <source>
        <dbReference type="SAM" id="Phobius"/>
    </source>
</evidence>
<dbReference type="Pfam" id="PF04116">
    <property type="entry name" value="FA_hydroxylase"/>
    <property type="match status" value="1"/>
</dbReference>
<dbReference type="GO" id="GO:0005506">
    <property type="term" value="F:iron ion binding"/>
    <property type="evidence" value="ECO:0007669"/>
    <property type="project" value="InterPro"/>
</dbReference>
<evidence type="ECO:0000256" key="3">
    <source>
        <dbReference type="ARBA" id="ARBA00023002"/>
    </source>
</evidence>
<evidence type="ECO:0000256" key="4">
    <source>
        <dbReference type="ARBA" id="ARBA00026097"/>
    </source>
</evidence>
<accession>A0A5B8MI90</accession>
<name>A0A5B8MI90_9CHLO</name>
<proteinExistence type="inferred from homology"/>
<dbReference type="PANTHER" id="PTHR31899">
    <property type="entry name" value="BETA-CAROTENE 3-HYDROXYLASE 1, CHLOROPLASTIC"/>
    <property type="match status" value="1"/>
</dbReference>
<dbReference type="InterPro" id="IPR006694">
    <property type="entry name" value="Fatty_acid_hydroxylase"/>
</dbReference>
<organism evidence="8 9">
    <name type="scientific">Chloropicon primus</name>
    <dbReference type="NCBI Taxonomy" id="1764295"/>
    <lineage>
        <taxon>Eukaryota</taxon>
        <taxon>Viridiplantae</taxon>
        <taxon>Chlorophyta</taxon>
        <taxon>Chloropicophyceae</taxon>
        <taxon>Chloropicales</taxon>
        <taxon>Chloropicaceae</taxon>
        <taxon>Chloropicon</taxon>
    </lineage>
</organism>
<feature type="transmembrane region" description="Helical" evidence="6">
    <location>
        <begin position="130"/>
        <end position="153"/>
    </location>
</feature>
<evidence type="ECO:0000256" key="2">
    <source>
        <dbReference type="ARBA" id="ARBA00022746"/>
    </source>
</evidence>